<dbReference type="EMBL" id="QZDT01000040">
    <property type="protein sequence ID" value="NBJ94470.1"/>
    <property type="molecule type" value="Genomic_DNA"/>
</dbReference>
<dbReference type="RefSeq" id="WP_160561496.1">
    <property type="nucleotide sequence ID" value="NZ_QZDT01000040.1"/>
</dbReference>
<dbReference type="NCBIfam" id="NF047358">
    <property type="entry name" value="TenpIN"/>
    <property type="match status" value="1"/>
</dbReference>
<accession>A0A9X5BI13</accession>
<dbReference type="CDD" id="cd17493">
    <property type="entry name" value="toxin_TenpN"/>
    <property type="match status" value="1"/>
</dbReference>
<name>A0A9X5BI13_9FIRM</name>
<dbReference type="InterPro" id="IPR049929">
    <property type="entry name" value="TenpN-like"/>
</dbReference>
<dbReference type="Proteomes" id="UP001154420">
    <property type="component" value="Unassembled WGS sequence"/>
</dbReference>
<gene>
    <name evidence="1" type="ORF">D5281_18250</name>
</gene>
<keyword evidence="2" id="KW-1185">Reference proteome</keyword>
<proteinExistence type="predicted"/>
<dbReference type="AlphaFoldDB" id="A0A9X5BI13"/>
<sequence length="165" mass="19599">MSPKDDAFDYQVLNLTNKFYADYPNPPYKEIVRKNSRPYNCLLVQSHYGYFICIPYRSHINHKYAFKFKKSIRSQRTNSGLDYSKIVIITNNEYIGTADAIVDKDEYNETRDNIEYIKNDAQNYIDNYVDSLIGKSIKYDKREFNRVYGYSTLQYFHKELGIEGK</sequence>
<evidence type="ECO:0000313" key="2">
    <source>
        <dbReference type="Proteomes" id="UP001154420"/>
    </source>
</evidence>
<organism evidence="1 2">
    <name type="scientific">Parablautia muri</name>
    <dbReference type="NCBI Taxonomy" id="2320879"/>
    <lineage>
        <taxon>Bacteria</taxon>
        <taxon>Bacillati</taxon>
        <taxon>Bacillota</taxon>
        <taxon>Clostridia</taxon>
        <taxon>Lachnospirales</taxon>
        <taxon>Lachnospiraceae</taxon>
        <taxon>Parablautia</taxon>
    </lineage>
</organism>
<protein>
    <submittedName>
        <fullName evidence="1">Uncharacterized protein</fullName>
    </submittedName>
</protein>
<reference evidence="1" key="1">
    <citation type="submission" date="2018-09" db="EMBL/GenBank/DDBJ databases">
        <title>Murine metabolic-syndrome-specific gut microbial biobank.</title>
        <authorList>
            <person name="Liu C."/>
        </authorList>
    </citation>
    <scope>NUCLEOTIDE SEQUENCE</scope>
    <source>
        <strain evidence="1">D42-62</strain>
    </source>
</reference>
<dbReference type="OrthoDB" id="9803917at2"/>
<comment type="caution">
    <text evidence="1">The sequence shown here is derived from an EMBL/GenBank/DDBJ whole genome shotgun (WGS) entry which is preliminary data.</text>
</comment>
<evidence type="ECO:0000313" key="1">
    <source>
        <dbReference type="EMBL" id="NBJ94470.1"/>
    </source>
</evidence>